<reference evidence="2" key="1">
    <citation type="submission" date="2021-01" db="EMBL/GenBank/DDBJ databases">
        <authorList>
            <person name="Corre E."/>
            <person name="Pelletier E."/>
            <person name="Niang G."/>
            <person name="Scheremetjew M."/>
            <person name="Finn R."/>
            <person name="Kale V."/>
            <person name="Holt S."/>
            <person name="Cochrane G."/>
            <person name="Meng A."/>
            <person name="Brown T."/>
            <person name="Cohen L."/>
        </authorList>
    </citation>
    <scope>NUCLEOTIDE SEQUENCE</scope>
    <source>
        <strain evidence="2">NIES-381</strain>
    </source>
</reference>
<accession>A0A7S1I0Z2</accession>
<name>A0A7S1I0Z2_9EUGL</name>
<proteinExistence type="predicted"/>
<feature type="compositionally biased region" description="Gly residues" evidence="1">
    <location>
        <begin position="444"/>
        <end position="454"/>
    </location>
</feature>
<feature type="compositionally biased region" description="Low complexity" evidence="1">
    <location>
        <begin position="390"/>
        <end position="412"/>
    </location>
</feature>
<evidence type="ECO:0000313" key="2">
    <source>
        <dbReference type="EMBL" id="CAD8997469.1"/>
    </source>
</evidence>
<organism evidence="2">
    <name type="scientific">Eutreptiella gymnastica</name>
    <dbReference type="NCBI Taxonomy" id="73025"/>
    <lineage>
        <taxon>Eukaryota</taxon>
        <taxon>Discoba</taxon>
        <taxon>Euglenozoa</taxon>
        <taxon>Euglenida</taxon>
        <taxon>Spirocuta</taxon>
        <taxon>Euglenophyceae</taxon>
        <taxon>Eutreptiales</taxon>
        <taxon>Eutreptiaceae</taxon>
        <taxon>Eutreptiella</taxon>
    </lineage>
</organism>
<gene>
    <name evidence="2" type="ORF">EGYM00392_LOCUS8534</name>
</gene>
<protein>
    <submittedName>
        <fullName evidence="2">Uncharacterized protein</fullName>
    </submittedName>
</protein>
<sequence>MTGFNREAFALRDSVCADEEHCTDRYAAVLGVPLAQVDAELQLITQAVAGEHNSLKLKAEGFFLARQRVLFELRAMGQPVSVQRARDFVRVLQAYDVFQSLQAIAEALPTTAEIRGGLVYYNLPAASPKDNDDPMLNPSDAMVLCSLSSKLKTFAAAEAKVGHRPITRVDVPAALKEHGYSGFPRQVTPSQEQADSLRSLIERKSRLAPYVDFRVHPWVDAKWLERSGSDSREKNRVSEEVLHAVSEEAESVTGIGGTGEALVAAATVRAAASMASSTLSAAPYLAAATRFAHAMAIVGSFGAPGIQVAASYVTRLTAVAARRGFTVMATFDTQLRRHAAAENWTREEIADLFAGRPAVGDKESFDSILRAVLDDCQERRLAQPKPQAPRPQQQPQQQQQQHGRGQQGQRQQQQRDRRHDDQGRRPDRDGRGSDQRPDKRRRGGSGGGGGGGRSGDAPLALMPPPGAPPQIAGTPPPRRRGGQQNGPR</sequence>
<dbReference type="EMBL" id="HBGA01022140">
    <property type="protein sequence ID" value="CAD8997469.1"/>
    <property type="molecule type" value="Transcribed_RNA"/>
</dbReference>
<feature type="region of interest" description="Disordered" evidence="1">
    <location>
        <begin position="382"/>
        <end position="488"/>
    </location>
</feature>
<evidence type="ECO:0000256" key="1">
    <source>
        <dbReference type="SAM" id="MobiDB-lite"/>
    </source>
</evidence>
<feature type="compositionally biased region" description="Basic and acidic residues" evidence="1">
    <location>
        <begin position="413"/>
        <end position="437"/>
    </location>
</feature>
<dbReference type="AlphaFoldDB" id="A0A7S1I0Z2"/>